<accession>A0A6G1H4K8</accession>
<feature type="compositionally biased region" description="Acidic residues" evidence="6">
    <location>
        <begin position="13"/>
        <end position="24"/>
    </location>
</feature>
<organism evidence="7 8">
    <name type="scientific">Aulographum hederae CBS 113979</name>
    <dbReference type="NCBI Taxonomy" id="1176131"/>
    <lineage>
        <taxon>Eukaryota</taxon>
        <taxon>Fungi</taxon>
        <taxon>Dikarya</taxon>
        <taxon>Ascomycota</taxon>
        <taxon>Pezizomycotina</taxon>
        <taxon>Dothideomycetes</taxon>
        <taxon>Pleosporomycetidae</taxon>
        <taxon>Aulographales</taxon>
        <taxon>Aulographaceae</taxon>
    </lineage>
</organism>
<evidence type="ECO:0000256" key="3">
    <source>
        <dbReference type="ARBA" id="ARBA00022776"/>
    </source>
</evidence>
<dbReference type="SUPFAM" id="SSF48371">
    <property type="entry name" value="ARM repeat"/>
    <property type="match status" value="1"/>
</dbReference>
<feature type="compositionally biased region" description="Low complexity" evidence="6">
    <location>
        <begin position="1402"/>
        <end position="1411"/>
    </location>
</feature>
<dbReference type="GO" id="GO:0006281">
    <property type="term" value="P:DNA repair"/>
    <property type="evidence" value="ECO:0007669"/>
    <property type="project" value="TreeGrafter"/>
</dbReference>
<dbReference type="GO" id="GO:0005634">
    <property type="term" value="C:nucleus"/>
    <property type="evidence" value="ECO:0007669"/>
    <property type="project" value="UniProtKB-SubCell"/>
</dbReference>
<comment type="subcellular location">
    <subcellularLocation>
        <location evidence="1">Nucleus</location>
    </subcellularLocation>
</comment>
<feature type="compositionally biased region" description="Acidic residues" evidence="6">
    <location>
        <begin position="1361"/>
        <end position="1401"/>
    </location>
</feature>
<proteinExistence type="predicted"/>
<dbReference type="PANTHER" id="PTHR12663:SF0">
    <property type="entry name" value="PRECOCIOUS DISSOCIATION OF SISTERS 5, ISOFORM A"/>
    <property type="match status" value="1"/>
</dbReference>
<dbReference type="PANTHER" id="PTHR12663">
    <property type="entry name" value="ANDROGEN INDUCED INHIBITOR OF PROLIFERATION AS3 / PDS5-RELATED"/>
    <property type="match status" value="1"/>
</dbReference>
<evidence type="ECO:0000256" key="2">
    <source>
        <dbReference type="ARBA" id="ARBA00022618"/>
    </source>
</evidence>
<dbReference type="EMBL" id="ML977150">
    <property type="protein sequence ID" value="KAF1987939.1"/>
    <property type="molecule type" value="Genomic_DNA"/>
</dbReference>
<evidence type="ECO:0008006" key="9">
    <source>
        <dbReference type="Google" id="ProtNLM"/>
    </source>
</evidence>
<feature type="region of interest" description="Disordered" evidence="6">
    <location>
        <begin position="611"/>
        <end position="635"/>
    </location>
</feature>
<feature type="compositionally biased region" description="Basic residues" evidence="6">
    <location>
        <begin position="1324"/>
        <end position="1334"/>
    </location>
</feature>
<reference evidence="7" key="1">
    <citation type="journal article" date="2020" name="Stud. Mycol.">
        <title>101 Dothideomycetes genomes: a test case for predicting lifestyles and emergence of pathogens.</title>
        <authorList>
            <person name="Haridas S."/>
            <person name="Albert R."/>
            <person name="Binder M."/>
            <person name="Bloem J."/>
            <person name="Labutti K."/>
            <person name="Salamov A."/>
            <person name="Andreopoulos B."/>
            <person name="Baker S."/>
            <person name="Barry K."/>
            <person name="Bills G."/>
            <person name="Bluhm B."/>
            <person name="Cannon C."/>
            <person name="Castanera R."/>
            <person name="Culley D."/>
            <person name="Daum C."/>
            <person name="Ezra D."/>
            <person name="Gonzalez J."/>
            <person name="Henrissat B."/>
            <person name="Kuo A."/>
            <person name="Liang C."/>
            <person name="Lipzen A."/>
            <person name="Lutzoni F."/>
            <person name="Magnuson J."/>
            <person name="Mondo S."/>
            <person name="Nolan M."/>
            <person name="Ohm R."/>
            <person name="Pangilinan J."/>
            <person name="Park H.-J."/>
            <person name="Ramirez L."/>
            <person name="Alfaro M."/>
            <person name="Sun H."/>
            <person name="Tritt A."/>
            <person name="Yoshinaga Y."/>
            <person name="Zwiers L.-H."/>
            <person name="Turgeon B."/>
            <person name="Goodwin S."/>
            <person name="Spatafora J."/>
            <person name="Crous P."/>
            <person name="Grigoriev I."/>
        </authorList>
    </citation>
    <scope>NUCLEOTIDE SEQUENCE</scope>
    <source>
        <strain evidence="7">CBS 113979</strain>
    </source>
</reference>
<feature type="region of interest" description="Disordered" evidence="6">
    <location>
        <begin position="298"/>
        <end position="333"/>
    </location>
</feature>
<dbReference type="OrthoDB" id="200660at2759"/>
<dbReference type="CDD" id="cd19953">
    <property type="entry name" value="PDS5"/>
    <property type="match status" value="1"/>
</dbReference>
<dbReference type="GO" id="GO:0000785">
    <property type="term" value="C:chromatin"/>
    <property type="evidence" value="ECO:0007669"/>
    <property type="project" value="TreeGrafter"/>
</dbReference>
<dbReference type="GO" id="GO:0051301">
    <property type="term" value="P:cell division"/>
    <property type="evidence" value="ECO:0007669"/>
    <property type="project" value="UniProtKB-KW"/>
</dbReference>
<dbReference type="Pfam" id="PF20168">
    <property type="entry name" value="PDS5"/>
    <property type="match status" value="1"/>
</dbReference>
<dbReference type="InterPro" id="IPR011989">
    <property type="entry name" value="ARM-like"/>
</dbReference>
<dbReference type="GO" id="GO:0007064">
    <property type="term" value="P:mitotic sister chromatid cohesion"/>
    <property type="evidence" value="ECO:0007669"/>
    <property type="project" value="InterPro"/>
</dbReference>
<evidence type="ECO:0000256" key="4">
    <source>
        <dbReference type="ARBA" id="ARBA00023242"/>
    </source>
</evidence>
<feature type="compositionally biased region" description="Low complexity" evidence="6">
    <location>
        <begin position="1442"/>
        <end position="1453"/>
    </location>
</feature>
<feature type="region of interest" description="Disordered" evidence="6">
    <location>
        <begin position="1292"/>
        <end position="1517"/>
    </location>
</feature>
<sequence>MPGTRRRAQAPVEVEEEEGDMQEDGEEELQLQFNEPLTWRAGKPIPVAELLRRLQALAEELKSLDQEDVERESLIHVAKELATTNLLSHKDRGVRAWTACCVVDMFKLCAPDAPYTAAQLKDIFNLIISTVFPSLADPSSPYNAQHLYVLKSLSDVKSIILLTDLPSANSLTLQLFTACFDVLSGPSKAESGEELSKNVEHQMTAILSQLVDEAQVLSAEAVDVILAQFLRADPRTMVNGSSKGKKRDQVDTKQSTLLLKEAPPAYNMAKNICNSCPDKMARLISQYFSSVIVDASTAGMTNGSKHKPNKKSAATVDSDDDGPAGPSDEDLEETKKAHRLLRELWRSAPSVLQEIIPQLEAELGAEDVNLRLLATETLGDMVSGIGAAGPPPVAILDPAAYPSQSLSDAQPSVSVYNFLTTPSSPHSFPSRHSHTYQSFVSRRNDKSPIIRSAWTTGVGRIIMTSAGGVGLETDDENQLIKSLSDMLIDGDERVRLSAVKAVERFDFHVIVQKLGSMGGINDAGSLLCNLADRVKDRKPNVRTEAMKLLGRVWGVAAGAIAEGSERISTLLGPIPSKILDTHYVNDLEISALADHVLFESLLPISYPPLKPKASPSNGTSQGAKAPQVDVDQARSEADIDRIRTERILVLIRDLEPKAKKVLFAHQARQPTHAKLISAILSKCEEYNGGVVDKKNEKEVKDHLGKFIDHLSKTLPDSQRVSEDLWKFATTHDRRNYSLIRFAMAPESDYRKVYKAIKELTKRLEEAPGSSSTMLNTLMVIIYRSGVLLYNRSHVPAILDSSRSDEKGLSSTAHDILREISSHIPEVFKVHLKELCRSLEADAPSAKKPNGPGAVEDLKACAGFAQRFPNEIPKSQKFLDSLMKFSQYGSPPKAAKYAVSILLTSSGKKELYAKDILTNCTQNFEHGKGHYLTQLASLSQLVLLSHDDIEEDSDAILDIAIQKVLLNDDATAEPVMDDAGKEVEWTSEPDEVCLSKMWALKILTNRLRSYKDNDPDLGEACAQVYKLLHSILAFGGELTKTSTSPKAHQSQMRLLAAQLLLKLCRQPRFDKFLPLKEFNRISTVAQDSLVEVRSGFINTLMKYLGQDKLPRRFFAMIFLLAFEPDSSIKKNAETWIRARSAAFARAKDTAMESSFARLISLLAHHPDFGTSVEELTDFVQYILFYLKCVANEQNIALIYHVAQRIKSVSDGIDPAASENLYVLSDLSQAIIRRLEELNGWSMQAWPAKLKMPAQIFRPLSGHEEAQEIANKQYAPEELIDGLDDIVKVSLRTKKRKADTGGEHRSKKRIKSSTAAPKTKALPIRKPAKTPKPKKTRISDLTAPSSDVRRSNRGAKRKSYFESSDEENEENENDDIEMGDAEEEEEEVDDVDDGAEAAADDAAGDAAGEAAGEAAEEAADQAVDEAADVEQAEAAAEDERSSTVPAGSSAKSSPKVAKKAKTNGSSVSKAKGKNKKSSPAPRKGTRASARTRSTRSGKADAVVEVSSAGEESEASSMEA</sequence>
<dbReference type="Proteomes" id="UP000800041">
    <property type="component" value="Unassembled WGS sequence"/>
</dbReference>
<evidence type="ECO:0000313" key="7">
    <source>
        <dbReference type="EMBL" id="KAF1987939.1"/>
    </source>
</evidence>
<dbReference type="InterPro" id="IPR039776">
    <property type="entry name" value="Pds5"/>
</dbReference>
<keyword evidence="2" id="KW-0132">Cell division</keyword>
<evidence type="ECO:0000313" key="8">
    <source>
        <dbReference type="Proteomes" id="UP000800041"/>
    </source>
</evidence>
<feature type="region of interest" description="Disordered" evidence="6">
    <location>
        <begin position="1"/>
        <end position="24"/>
    </location>
</feature>
<gene>
    <name evidence="7" type="ORF">K402DRAFT_453143</name>
</gene>
<evidence type="ECO:0000256" key="5">
    <source>
        <dbReference type="ARBA" id="ARBA00023306"/>
    </source>
</evidence>
<keyword evidence="3" id="KW-0498">Mitosis</keyword>
<evidence type="ECO:0000256" key="1">
    <source>
        <dbReference type="ARBA" id="ARBA00004123"/>
    </source>
</evidence>
<keyword evidence="4" id="KW-0539">Nucleus</keyword>
<name>A0A6G1H4K8_9PEZI</name>
<feature type="compositionally biased region" description="Acidic residues" evidence="6">
    <location>
        <begin position="1412"/>
        <end position="1429"/>
    </location>
</feature>
<keyword evidence="8" id="KW-1185">Reference proteome</keyword>
<protein>
    <recommendedName>
        <fullName evidence="9">Sister chromatid cohesion and DNA repair protein</fullName>
    </recommendedName>
</protein>
<dbReference type="Gene3D" id="1.25.10.10">
    <property type="entry name" value="Leucine-rich Repeat Variant"/>
    <property type="match status" value="1"/>
</dbReference>
<feature type="compositionally biased region" description="Acidic residues" evidence="6">
    <location>
        <begin position="317"/>
        <end position="332"/>
    </location>
</feature>
<dbReference type="InterPro" id="IPR016024">
    <property type="entry name" value="ARM-type_fold"/>
</dbReference>
<keyword evidence="5" id="KW-0131">Cell cycle</keyword>
<evidence type="ECO:0000256" key="6">
    <source>
        <dbReference type="SAM" id="MobiDB-lite"/>
    </source>
</evidence>
<feature type="compositionally biased region" description="Low complexity" evidence="6">
    <location>
        <begin position="1484"/>
        <end position="1517"/>
    </location>
</feature>